<evidence type="ECO:0000313" key="1">
    <source>
        <dbReference type="EMBL" id="RHN72824.1"/>
    </source>
</evidence>
<gene>
    <name evidence="1" type="ORF">MtrunA17_Chr2g0291951</name>
</gene>
<comment type="caution">
    <text evidence="1">The sequence shown here is derived from an EMBL/GenBank/DDBJ whole genome shotgun (WGS) entry which is preliminary data.</text>
</comment>
<organism evidence="1">
    <name type="scientific">Medicago truncatula</name>
    <name type="common">Barrel medic</name>
    <name type="synonym">Medicago tribuloides</name>
    <dbReference type="NCBI Taxonomy" id="3880"/>
    <lineage>
        <taxon>Eukaryota</taxon>
        <taxon>Viridiplantae</taxon>
        <taxon>Streptophyta</taxon>
        <taxon>Embryophyta</taxon>
        <taxon>Tracheophyta</taxon>
        <taxon>Spermatophyta</taxon>
        <taxon>Magnoliopsida</taxon>
        <taxon>eudicotyledons</taxon>
        <taxon>Gunneridae</taxon>
        <taxon>Pentapetalae</taxon>
        <taxon>rosids</taxon>
        <taxon>fabids</taxon>
        <taxon>Fabales</taxon>
        <taxon>Fabaceae</taxon>
        <taxon>Papilionoideae</taxon>
        <taxon>50 kb inversion clade</taxon>
        <taxon>NPAAA clade</taxon>
        <taxon>Hologalegina</taxon>
        <taxon>IRL clade</taxon>
        <taxon>Trifolieae</taxon>
        <taxon>Medicago</taxon>
    </lineage>
</organism>
<dbReference type="Gramene" id="rna8585">
    <property type="protein sequence ID" value="RHN72824.1"/>
    <property type="gene ID" value="gene8585"/>
</dbReference>
<proteinExistence type="predicted"/>
<protein>
    <submittedName>
        <fullName evidence="1">Uncharacterized protein</fullName>
    </submittedName>
</protein>
<dbReference type="Proteomes" id="UP000265566">
    <property type="component" value="Chromosome 2"/>
</dbReference>
<dbReference type="AlphaFoldDB" id="A0A396J7D2"/>
<sequence>MRIDESASAAENAFRFEFTSLLELLETFLCGRRREEGVKGVGFDLCVVMGKRRREGF</sequence>
<reference evidence="1" key="1">
    <citation type="journal article" date="2018" name="Nat. Plants">
        <title>Whole-genome landscape of Medicago truncatula symbiotic genes.</title>
        <authorList>
            <person name="Pecrix Y."/>
            <person name="Gamas P."/>
            <person name="Carrere S."/>
        </authorList>
    </citation>
    <scope>NUCLEOTIDE SEQUENCE</scope>
    <source>
        <tissue evidence="1">Leaves</tissue>
    </source>
</reference>
<dbReference type="EMBL" id="PSQE01000002">
    <property type="protein sequence ID" value="RHN72824.1"/>
    <property type="molecule type" value="Genomic_DNA"/>
</dbReference>
<accession>A0A396J7D2</accession>
<name>A0A396J7D2_MEDTR</name>